<evidence type="ECO:0000259" key="1">
    <source>
        <dbReference type="Pfam" id="PF01584"/>
    </source>
</evidence>
<gene>
    <name evidence="3" type="ORF">HLH25_00385</name>
    <name evidence="2" type="ORF">HLH26_01325</name>
</gene>
<dbReference type="RefSeq" id="WP_182972179.1">
    <property type="nucleotide sequence ID" value="NZ_JABEQN010000001.1"/>
</dbReference>
<feature type="domain" description="CheW-like" evidence="1">
    <location>
        <begin position="47"/>
        <end position="176"/>
    </location>
</feature>
<keyword evidence="4" id="KW-1185">Reference proteome</keyword>
<accession>A0A7W4IHY8</accession>
<dbReference type="AlphaFoldDB" id="A0A7W4IHY8"/>
<reference evidence="4 5" key="1">
    <citation type="submission" date="2020-04" db="EMBL/GenBank/DDBJ databases">
        <title>Description of novel Gluconacetobacter.</title>
        <authorList>
            <person name="Sombolestani A."/>
        </authorList>
    </citation>
    <scope>NUCLEOTIDE SEQUENCE [LARGE SCALE GENOMIC DNA]</scope>
    <source>
        <strain evidence="3 4">LMG 1728</strain>
        <strain evidence="2 5">LMG 1731</strain>
    </source>
</reference>
<dbReference type="GO" id="GO:0006935">
    <property type="term" value="P:chemotaxis"/>
    <property type="evidence" value="ECO:0007669"/>
    <property type="project" value="InterPro"/>
</dbReference>
<dbReference type="Proteomes" id="UP000540490">
    <property type="component" value="Unassembled WGS sequence"/>
</dbReference>
<dbReference type="InterPro" id="IPR036061">
    <property type="entry name" value="CheW-like_dom_sf"/>
</dbReference>
<sequence length="181" mass="18538">MPTPNAACEGAAGGAEGYARRVMAERARLLAARGQAPSDDAGRRAAVILDVGGQGHAIDLHHVLRMTEPAWSAMPRRPDCPAAVRGVFGHVGHLYTVMDLSVLLGGAPMDHAGAMALLRPVAGLPVARIALLAGRTLGVDDVVDAPAAVSVPGHPMAALPDGRLVAVLDPARLFAARSFGV</sequence>
<dbReference type="SUPFAM" id="SSF50341">
    <property type="entry name" value="CheW-like"/>
    <property type="match status" value="1"/>
</dbReference>
<evidence type="ECO:0000313" key="4">
    <source>
        <dbReference type="Proteomes" id="UP000540490"/>
    </source>
</evidence>
<dbReference type="Pfam" id="PF01584">
    <property type="entry name" value="CheW"/>
    <property type="match status" value="1"/>
</dbReference>
<comment type="caution">
    <text evidence="2">The sequence shown here is derived from an EMBL/GenBank/DDBJ whole genome shotgun (WGS) entry which is preliminary data.</text>
</comment>
<name>A0A7W4IHY8_9PROT</name>
<dbReference type="EMBL" id="JABEQO010000001">
    <property type="protein sequence ID" value="MBB2163191.1"/>
    <property type="molecule type" value="Genomic_DNA"/>
</dbReference>
<dbReference type="GO" id="GO:0007165">
    <property type="term" value="P:signal transduction"/>
    <property type="evidence" value="ECO:0007669"/>
    <property type="project" value="InterPro"/>
</dbReference>
<proteinExistence type="predicted"/>
<evidence type="ECO:0000313" key="5">
    <source>
        <dbReference type="Proteomes" id="UP000561077"/>
    </source>
</evidence>
<dbReference type="EMBL" id="JABEQN010000001">
    <property type="protein sequence ID" value="MBB2192114.1"/>
    <property type="molecule type" value="Genomic_DNA"/>
</dbReference>
<organism evidence="2 5">
    <name type="scientific">Gluconacetobacter dulcium</name>
    <dbReference type="NCBI Taxonomy" id="2729096"/>
    <lineage>
        <taxon>Bacteria</taxon>
        <taxon>Pseudomonadati</taxon>
        <taxon>Pseudomonadota</taxon>
        <taxon>Alphaproteobacteria</taxon>
        <taxon>Acetobacterales</taxon>
        <taxon>Acetobacteraceae</taxon>
        <taxon>Gluconacetobacter</taxon>
    </lineage>
</organism>
<evidence type="ECO:0000313" key="2">
    <source>
        <dbReference type="EMBL" id="MBB2163191.1"/>
    </source>
</evidence>
<dbReference type="InterPro" id="IPR002545">
    <property type="entry name" value="CheW-lke_dom"/>
</dbReference>
<protein>
    <submittedName>
        <fullName evidence="2">Chemotaxis protein CheW</fullName>
    </submittedName>
</protein>
<evidence type="ECO:0000313" key="3">
    <source>
        <dbReference type="EMBL" id="MBB2192114.1"/>
    </source>
</evidence>
<dbReference type="Proteomes" id="UP000561077">
    <property type="component" value="Unassembled WGS sequence"/>
</dbReference>